<dbReference type="Proteomes" id="UP000478463">
    <property type="component" value="Chromosome"/>
</dbReference>
<dbReference type="Pfam" id="PF00196">
    <property type="entry name" value="GerE"/>
    <property type="match status" value="1"/>
</dbReference>
<evidence type="ECO:0000256" key="2">
    <source>
        <dbReference type="ARBA" id="ARBA00023125"/>
    </source>
</evidence>
<dbReference type="RefSeq" id="WP_160941953.1">
    <property type="nucleotide sequence ID" value="NZ_CP063310.1"/>
</dbReference>
<dbReference type="Gene3D" id="1.10.10.10">
    <property type="entry name" value="Winged helix-like DNA-binding domain superfamily/Winged helix DNA-binding domain"/>
    <property type="match status" value="1"/>
</dbReference>
<keyword evidence="2" id="KW-0238">DNA-binding</keyword>
<dbReference type="InterPro" id="IPR036388">
    <property type="entry name" value="WH-like_DNA-bd_sf"/>
</dbReference>
<gene>
    <name evidence="4" type="ORF">GS424_002195</name>
</gene>
<dbReference type="PANTHER" id="PTHR44688">
    <property type="entry name" value="DNA-BINDING TRANSCRIPTIONAL ACTIVATOR DEVR_DOSR"/>
    <property type="match status" value="1"/>
</dbReference>
<dbReference type="PROSITE" id="PS51257">
    <property type="entry name" value="PROKAR_LIPOPROTEIN"/>
    <property type="match status" value="1"/>
</dbReference>
<dbReference type="KEGG" id="egd:GS424_002195"/>
<evidence type="ECO:0000313" key="4">
    <source>
        <dbReference type="EMBL" id="QOS68703.1"/>
    </source>
</evidence>
<dbReference type="PANTHER" id="PTHR44688:SF16">
    <property type="entry name" value="DNA-BINDING TRANSCRIPTIONAL ACTIVATOR DEVR_DOSR"/>
    <property type="match status" value="1"/>
</dbReference>
<reference evidence="4 5" key="1">
    <citation type="submission" date="2020-10" db="EMBL/GenBank/DDBJ databases">
        <title>Eggerthella sp. nov., isolated from human feces.</title>
        <authorList>
            <person name="Yajun G."/>
        </authorList>
    </citation>
    <scope>NUCLEOTIDE SEQUENCE [LARGE SCALE GENOMIC DNA]</scope>
    <source>
        <strain evidence="4 5">HF-1101</strain>
    </source>
</reference>
<proteinExistence type="predicted"/>
<evidence type="ECO:0000256" key="1">
    <source>
        <dbReference type="ARBA" id="ARBA00023015"/>
    </source>
</evidence>
<keyword evidence="3" id="KW-0804">Transcription</keyword>
<accession>A0A6L7IR02</accession>
<dbReference type="CDD" id="cd06170">
    <property type="entry name" value="LuxR_C_like"/>
    <property type="match status" value="1"/>
</dbReference>
<evidence type="ECO:0000313" key="5">
    <source>
        <dbReference type="Proteomes" id="UP000478463"/>
    </source>
</evidence>
<dbReference type="GO" id="GO:0006355">
    <property type="term" value="P:regulation of DNA-templated transcription"/>
    <property type="evidence" value="ECO:0007669"/>
    <property type="project" value="InterPro"/>
</dbReference>
<sequence>MGSVRLFFARTPGVGLAVAGLACALMALEIQRMPVARFVSFSMFAPVPYVVEAAVMLAIVVLYRVRPALRVSDRRSIRVLVALLSIGSTWLLLYAALVDDGLALAMLMLYRVGTGLLLVLWGERLVSLGARRAACAFAVACLLSGLLTMGLALFSGEVARVLLGALPVVAGGLFVLYKPRFQVSERRAGDELDRPLPRFACSTLKDRVVAVSLIALPLVCRGPMVSSQSSWMGLQGDASMAALIQLAIGCGIVAAGFIALLVVKRVWNRSFILVYELFVLPVTFVSFYTSQASEDLWFLHMLIVDSTYKVTLFYIMMTPFLFPEGVRRGNASTPLLCSFAFMIAIRALFVGLHASMPASLYASLTVVVVLATFAAGGALSFLIMQRQATRREAGEVAAAEAARAGLEERCAAVAARFDLTPREREILVLLAQNYRAPYIAEKLVVSQSTVKTHMRNLYGKLDVHSQAELLLRLDDEAESITAG</sequence>
<dbReference type="PROSITE" id="PS50043">
    <property type="entry name" value="HTH_LUXR_2"/>
    <property type="match status" value="1"/>
</dbReference>
<dbReference type="PRINTS" id="PR00038">
    <property type="entry name" value="HTHLUXR"/>
</dbReference>
<dbReference type="InterPro" id="IPR016032">
    <property type="entry name" value="Sig_transdc_resp-reg_C-effctor"/>
</dbReference>
<dbReference type="AlphaFoldDB" id="A0A6L7IR02"/>
<dbReference type="GO" id="GO:0003677">
    <property type="term" value="F:DNA binding"/>
    <property type="evidence" value="ECO:0007669"/>
    <property type="project" value="UniProtKB-KW"/>
</dbReference>
<protein>
    <submittedName>
        <fullName evidence="4">Helix-turn-helix transcriptional regulator</fullName>
    </submittedName>
</protein>
<evidence type="ECO:0000256" key="3">
    <source>
        <dbReference type="ARBA" id="ARBA00023163"/>
    </source>
</evidence>
<dbReference type="SMART" id="SM00421">
    <property type="entry name" value="HTH_LUXR"/>
    <property type="match status" value="1"/>
</dbReference>
<dbReference type="SUPFAM" id="SSF46894">
    <property type="entry name" value="C-terminal effector domain of the bipartite response regulators"/>
    <property type="match status" value="1"/>
</dbReference>
<organism evidence="4 5">
    <name type="scientific">Eggerthella guodeyinii</name>
    <dbReference type="NCBI Taxonomy" id="2690837"/>
    <lineage>
        <taxon>Bacteria</taxon>
        <taxon>Bacillati</taxon>
        <taxon>Actinomycetota</taxon>
        <taxon>Coriobacteriia</taxon>
        <taxon>Eggerthellales</taxon>
        <taxon>Eggerthellaceae</taxon>
        <taxon>Eggerthella</taxon>
    </lineage>
</organism>
<dbReference type="EMBL" id="CP063310">
    <property type="protein sequence ID" value="QOS68703.1"/>
    <property type="molecule type" value="Genomic_DNA"/>
</dbReference>
<dbReference type="InterPro" id="IPR000792">
    <property type="entry name" value="Tscrpt_reg_LuxR_C"/>
</dbReference>
<keyword evidence="1" id="KW-0805">Transcription regulation</keyword>
<name>A0A6L7IR02_9ACTN</name>